<dbReference type="CDD" id="cd09999">
    <property type="entry name" value="Arginase-like_1"/>
    <property type="match status" value="1"/>
</dbReference>
<dbReference type="PRINTS" id="PR00116">
    <property type="entry name" value="ARGINASE"/>
</dbReference>
<dbReference type="AlphaFoldDB" id="A0A1H0B204"/>
<evidence type="ECO:0000313" key="6">
    <source>
        <dbReference type="EMBL" id="SDN39626.1"/>
    </source>
</evidence>
<dbReference type="InterPro" id="IPR023696">
    <property type="entry name" value="Ureohydrolase_dom_sf"/>
</dbReference>
<dbReference type="PANTHER" id="PTHR43782:SF3">
    <property type="entry name" value="ARGINASE"/>
    <property type="match status" value="1"/>
</dbReference>
<evidence type="ECO:0000313" key="7">
    <source>
        <dbReference type="Proteomes" id="UP000198541"/>
    </source>
</evidence>
<dbReference type="PROSITE" id="PS51409">
    <property type="entry name" value="ARGINASE_2"/>
    <property type="match status" value="1"/>
</dbReference>
<evidence type="ECO:0000256" key="3">
    <source>
        <dbReference type="ARBA" id="ARBA00023211"/>
    </source>
</evidence>
<evidence type="ECO:0000256" key="4">
    <source>
        <dbReference type="PROSITE-ProRule" id="PRU00742"/>
    </source>
</evidence>
<dbReference type="Pfam" id="PF00491">
    <property type="entry name" value="Arginase"/>
    <property type="match status" value="1"/>
</dbReference>
<proteinExistence type="inferred from homology"/>
<dbReference type="InterPro" id="IPR006035">
    <property type="entry name" value="Ureohydrolase"/>
</dbReference>
<sequence>MRVRRNLARDPGRHYGEDMNAAQPVPGFLPSYPPSDDPATLRLIWPQWQGAGYANAGALVPELPTPVARRGYMAGARALAALLPPASGPTATVPVDLTELAGPDGPEGSAGGIESRSAVLAGIDAALRTIDAHPGIERVLTIGGDCSVSVAPFAWLANKYGEDLAVVWIDSHPDVDTPDTAYNGYHAMAVTALAGRGDAEVLSHLPAHIDPSRIAWAGLHEWEPDCDEHVSGWGITAFSPEDLRADSRVLTEWLRATGASRVAIHFDVDTIDADEVALGLGRVPGGLTSAQVHRLIADLGQAADVVGLTVAEFLPRELLALGAVLAGLPLVTG</sequence>
<organism evidence="6 7">
    <name type="scientific">Actinomyces ruminicola</name>
    <dbReference type="NCBI Taxonomy" id="332524"/>
    <lineage>
        <taxon>Bacteria</taxon>
        <taxon>Bacillati</taxon>
        <taxon>Actinomycetota</taxon>
        <taxon>Actinomycetes</taxon>
        <taxon>Actinomycetales</taxon>
        <taxon>Actinomycetaceae</taxon>
        <taxon>Actinomyces</taxon>
    </lineage>
</organism>
<dbReference type="GO" id="GO:0030145">
    <property type="term" value="F:manganese ion binding"/>
    <property type="evidence" value="ECO:0007669"/>
    <property type="project" value="TreeGrafter"/>
</dbReference>
<keyword evidence="3" id="KW-0464">Manganese</keyword>
<evidence type="ECO:0000256" key="1">
    <source>
        <dbReference type="ARBA" id="ARBA00022723"/>
    </source>
</evidence>
<keyword evidence="1" id="KW-0479">Metal-binding</keyword>
<dbReference type="GO" id="GO:0005829">
    <property type="term" value="C:cytosol"/>
    <property type="evidence" value="ECO:0007669"/>
    <property type="project" value="TreeGrafter"/>
</dbReference>
<feature type="region of interest" description="Disordered" evidence="5">
    <location>
        <begin position="1"/>
        <end position="25"/>
    </location>
</feature>
<reference evidence="7" key="1">
    <citation type="submission" date="2016-10" db="EMBL/GenBank/DDBJ databases">
        <authorList>
            <person name="Varghese N."/>
            <person name="Submissions S."/>
        </authorList>
    </citation>
    <scope>NUCLEOTIDE SEQUENCE [LARGE SCALE GENOMIC DNA]</scope>
    <source>
        <strain evidence="7">DSM 27982</strain>
    </source>
</reference>
<dbReference type="SUPFAM" id="SSF52768">
    <property type="entry name" value="Arginase/deacetylase"/>
    <property type="match status" value="1"/>
</dbReference>
<comment type="similarity">
    <text evidence="4">Belongs to the arginase family.</text>
</comment>
<dbReference type="Proteomes" id="UP000198541">
    <property type="component" value="Unassembled WGS sequence"/>
</dbReference>
<dbReference type="EMBL" id="FNIM01000003">
    <property type="protein sequence ID" value="SDN39626.1"/>
    <property type="molecule type" value="Genomic_DNA"/>
</dbReference>
<dbReference type="Gene3D" id="3.40.800.10">
    <property type="entry name" value="Ureohydrolase domain"/>
    <property type="match status" value="1"/>
</dbReference>
<dbReference type="PANTHER" id="PTHR43782">
    <property type="entry name" value="ARGINASE"/>
    <property type="match status" value="1"/>
</dbReference>
<dbReference type="GO" id="GO:0004053">
    <property type="term" value="F:arginase activity"/>
    <property type="evidence" value="ECO:0007669"/>
    <property type="project" value="TreeGrafter"/>
</dbReference>
<keyword evidence="2" id="KW-0378">Hydrolase</keyword>
<accession>A0A1H0B204</accession>
<protein>
    <submittedName>
        <fullName evidence="6">Arginase</fullName>
    </submittedName>
</protein>
<feature type="compositionally biased region" description="Basic and acidic residues" evidence="5">
    <location>
        <begin position="7"/>
        <end position="17"/>
    </location>
</feature>
<evidence type="ECO:0000256" key="5">
    <source>
        <dbReference type="SAM" id="MobiDB-lite"/>
    </source>
</evidence>
<name>A0A1H0B204_9ACTO</name>
<evidence type="ECO:0000256" key="2">
    <source>
        <dbReference type="ARBA" id="ARBA00022801"/>
    </source>
</evidence>
<gene>
    <name evidence="6" type="ORF">SAMN05216355_10333</name>
</gene>
<keyword evidence="7" id="KW-1185">Reference proteome</keyword>